<dbReference type="PROSITE" id="PS00107">
    <property type="entry name" value="PROTEIN_KINASE_ATP"/>
    <property type="match status" value="1"/>
</dbReference>
<evidence type="ECO:0000256" key="4">
    <source>
        <dbReference type="ARBA" id="ARBA00022679"/>
    </source>
</evidence>
<dbReference type="PROSITE" id="PS50011">
    <property type="entry name" value="PROTEIN_KINASE_DOM"/>
    <property type="match status" value="1"/>
</dbReference>
<comment type="similarity">
    <text evidence="2">Belongs to the plexin family.</text>
</comment>
<dbReference type="SUPFAM" id="SSF81296">
    <property type="entry name" value="E set domains"/>
    <property type="match status" value="3"/>
</dbReference>
<evidence type="ECO:0000256" key="17">
    <source>
        <dbReference type="ARBA" id="ARBA00023170"/>
    </source>
</evidence>
<dbReference type="GO" id="GO:0005886">
    <property type="term" value="C:plasma membrane"/>
    <property type="evidence" value="ECO:0007669"/>
    <property type="project" value="TreeGrafter"/>
</dbReference>
<dbReference type="GO" id="GO:0004714">
    <property type="term" value="F:transmembrane receptor protein tyrosine kinase activity"/>
    <property type="evidence" value="ECO:0007669"/>
    <property type="project" value="UniProtKB-EC"/>
</dbReference>
<keyword evidence="6" id="KW-0732">Signal</keyword>
<proteinExistence type="inferred from homology"/>
<gene>
    <name evidence="25" type="ORF">X975_09147</name>
</gene>
<evidence type="ECO:0000256" key="19">
    <source>
        <dbReference type="ARBA" id="ARBA00051243"/>
    </source>
</evidence>
<dbReference type="SUPFAM" id="SSF101912">
    <property type="entry name" value="Sema domain"/>
    <property type="match status" value="1"/>
</dbReference>
<dbReference type="PROSITE" id="PS51004">
    <property type="entry name" value="SEMA"/>
    <property type="match status" value="1"/>
</dbReference>
<dbReference type="PROSITE" id="PS00109">
    <property type="entry name" value="PROTEIN_KINASE_TYR"/>
    <property type="match status" value="1"/>
</dbReference>
<dbReference type="Gene3D" id="3.30.1680.10">
    <property type="entry name" value="ligand-binding face of the semaphorins, domain 2"/>
    <property type="match status" value="1"/>
</dbReference>
<keyword evidence="9" id="KW-0418">Kinase</keyword>
<keyword evidence="7" id="KW-0677">Repeat</keyword>
<evidence type="ECO:0000256" key="13">
    <source>
        <dbReference type="ARBA" id="ARBA00022989"/>
    </source>
</evidence>
<dbReference type="GO" id="GO:0005524">
    <property type="term" value="F:ATP binding"/>
    <property type="evidence" value="ECO:0007669"/>
    <property type="project" value="UniProtKB-UniRule"/>
</dbReference>
<dbReference type="InterPro" id="IPR016201">
    <property type="entry name" value="PSI"/>
</dbReference>
<dbReference type="Proteomes" id="UP000054359">
    <property type="component" value="Unassembled WGS sequence"/>
</dbReference>
<comment type="catalytic activity">
    <reaction evidence="19">
        <text>L-tyrosyl-[protein] + ATP = O-phospho-L-tyrosyl-[protein] + ADP + H(+)</text>
        <dbReference type="Rhea" id="RHEA:10596"/>
        <dbReference type="Rhea" id="RHEA-COMP:10136"/>
        <dbReference type="Rhea" id="RHEA-COMP:20101"/>
        <dbReference type="ChEBI" id="CHEBI:15378"/>
        <dbReference type="ChEBI" id="CHEBI:30616"/>
        <dbReference type="ChEBI" id="CHEBI:46858"/>
        <dbReference type="ChEBI" id="CHEBI:61978"/>
        <dbReference type="ChEBI" id="CHEBI:456216"/>
        <dbReference type="EC" id="2.7.10.1"/>
    </reaction>
</comment>
<dbReference type="InterPro" id="IPR017441">
    <property type="entry name" value="Protein_kinase_ATP_BS"/>
</dbReference>
<evidence type="ECO:0000256" key="10">
    <source>
        <dbReference type="ARBA" id="ARBA00022840"/>
    </source>
</evidence>
<keyword evidence="16" id="KW-1015">Disulfide bond</keyword>
<keyword evidence="26" id="KW-1185">Reference proteome</keyword>
<dbReference type="InterPro" id="IPR036352">
    <property type="entry name" value="Semap_dom_sf"/>
</dbReference>
<organism evidence="25 26">
    <name type="scientific">Stegodyphus mimosarum</name>
    <name type="common">African social velvet spider</name>
    <dbReference type="NCBI Taxonomy" id="407821"/>
    <lineage>
        <taxon>Eukaryota</taxon>
        <taxon>Metazoa</taxon>
        <taxon>Ecdysozoa</taxon>
        <taxon>Arthropoda</taxon>
        <taxon>Chelicerata</taxon>
        <taxon>Arachnida</taxon>
        <taxon>Araneae</taxon>
        <taxon>Araneomorphae</taxon>
        <taxon>Entelegynae</taxon>
        <taxon>Eresoidea</taxon>
        <taxon>Eresidae</taxon>
        <taxon>Stegodyphus</taxon>
    </lineage>
</organism>
<evidence type="ECO:0000256" key="21">
    <source>
        <dbReference type="PROSITE-ProRule" id="PRU10141"/>
    </source>
</evidence>
<keyword evidence="15" id="KW-0829">Tyrosine-protein kinase</keyword>
<keyword evidence="10 21" id="KW-0067">ATP-binding</keyword>
<evidence type="ECO:0000256" key="14">
    <source>
        <dbReference type="ARBA" id="ARBA00023136"/>
    </source>
</evidence>
<dbReference type="SMART" id="SM00219">
    <property type="entry name" value="TyrKc"/>
    <property type="match status" value="1"/>
</dbReference>
<dbReference type="InterPro" id="IPR050122">
    <property type="entry name" value="RTK"/>
</dbReference>
<keyword evidence="11" id="KW-0832">Ubl conjugation</keyword>
<evidence type="ECO:0000256" key="7">
    <source>
        <dbReference type="ARBA" id="ARBA00022737"/>
    </source>
</evidence>
<keyword evidence="8 21" id="KW-0547">Nucleotide-binding</keyword>
<dbReference type="Gene3D" id="1.10.510.10">
    <property type="entry name" value="Transferase(Phosphotransferase) domain 1"/>
    <property type="match status" value="1"/>
</dbReference>
<evidence type="ECO:0000256" key="1">
    <source>
        <dbReference type="ARBA" id="ARBA00004167"/>
    </source>
</evidence>
<name>A0A087TGG5_STEMI</name>
<feature type="binding site" evidence="21">
    <location>
        <position position="818"/>
    </location>
    <ligand>
        <name>ATP</name>
        <dbReference type="ChEBI" id="CHEBI:30616"/>
    </ligand>
</feature>
<dbReference type="PRINTS" id="PR00109">
    <property type="entry name" value="TYRKINASE"/>
</dbReference>
<keyword evidence="14 22" id="KW-0472">Membrane</keyword>
<keyword evidence="17 25" id="KW-0675">Receptor</keyword>
<dbReference type="InterPro" id="IPR000719">
    <property type="entry name" value="Prot_kinase_dom"/>
</dbReference>
<dbReference type="EMBL" id="KK115111">
    <property type="protein sequence ID" value="KFM64204.1"/>
    <property type="molecule type" value="Genomic_DNA"/>
</dbReference>
<evidence type="ECO:0000256" key="12">
    <source>
        <dbReference type="ARBA" id="ARBA00022902"/>
    </source>
</evidence>
<dbReference type="InterPro" id="IPR015943">
    <property type="entry name" value="WD40/YVTN_repeat-like_dom_sf"/>
</dbReference>
<dbReference type="CDD" id="cd00603">
    <property type="entry name" value="IPT_PCSR"/>
    <property type="match status" value="1"/>
</dbReference>
<evidence type="ECO:0000256" key="22">
    <source>
        <dbReference type="SAM" id="Phobius"/>
    </source>
</evidence>
<accession>A0A087TGG5</accession>
<dbReference type="InterPro" id="IPR020635">
    <property type="entry name" value="Tyr_kinase_cat_dom"/>
</dbReference>
<dbReference type="PANTHER" id="PTHR24416">
    <property type="entry name" value="TYROSINE-PROTEIN KINASE RECEPTOR"/>
    <property type="match status" value="1"/>
</dbReference>
<comment type="caution">
    <text evidence="20">Lacks conserved residue(s) required for the propagation of feature annotation.</text>
</comment>
<dbReference type="OrthoDB" id="6417648at2759"/>
<dbReference type="Pfam" id="PF01437">
    <property type="entry name" value="PSI"/>
    <property type="match status" value="1"/>
</dbReference>
<dbReference type="FunFam" id="1.10.510.10:FF:000554">
    <property type="entry name" value="Predicted protein"/>
    <property type="match status" value="1"/>
</dbReference>
<dbReference type="Gene3D" id="2.130.10.10">
    <property type="entry name" value="YVTN repeat-like/Quinoprotein amine dehydrogenase"/>
    <property type="match status" value="1"/>
</dbReference>
<dbReference type="GO" id="GO:0007399">
    <property type="term" value="P:nervous system development"/>
    <property type="evidence" value="ECO:0007669"/>
    <property type="project" value="UniProtKB-KW"/>
</dbReference>
<dbReference type="Pfam" id="PF01403">
    <property type="entry name" value="Sema"/>
    <property type="match status" value="1"/>
</dbReference>
<evidence type="ECO:0000256" key="3">
    <source>
        <dbReference type="ARBA" id="ARBA00011902"/>
    </source>
</evidence>
<keyword evidence="5 22" id="KW-0812">Transmembrane</keyword>
<feature type="non-terminal residue" evidence="25">
    <location>
        <position position="1084"/>
    </location>
</feature>
<dbReference type="InterPro" id="IPR014756">
    <property type="entry name" value="Ig_E-set"/>
</dbReference>
<keyword evidence="4" id="KW-0808">Transferase</keyword>
<evidence type="ECO:0000256" key="11">
    <source>
        <dbReference type="ARBA" id="ARBA00022843"/>
    </source>
</evidence>
<evidence type="ECO:0000259" key="23">
    <source>
        <dbReference type="PROSITE" id="PS50011"/>
    </source>
</evidence>
<dbReference type="InterPro" id="IPR008266">
    <property type="entry name" value="Tyr_kinase_AS"/>
</dbReference>
<dbReference type="Pfam" id="PF07714">
    <property type="entry name" value="PK_Tyr_Ser-Thr"/>
    <property type="match status" value="1"/>
</dbReference>
<evidence type="ECO:0000256" key="6">
    <source>
        <dbReference type="ARBA" id="ARBA00022729"/>
    </source>
</evidence>
<evidence type="ECO:0000256" key="15">
    <source>
        <dbReference type="ARBA" id="ARBA00023137"/>
    </source>
</evidence>
<reference evidence="25 26" key="1">
    <citation type="submission" date="2013-11" db="EMBL/GenBank/DDBJ databases">
        <title>Genome sequencing of Stegodyphus mimosarum.</title>
        <authorList>
            <person name="Bechsgaard J."/>
        </authorList>
    </citation>
    <scope>NUCLEOTIDE SEQUENCE [LARGE SCALE GENOMIC DNA]</scope>
</reference>
<dbReference type="InterPro" id="IPR001627">
    <property type="entry name" value="Semap_dom"/>
</dbReference>
<evidence type="ECO:0000256" key="18">
    <source>
        <dbReference type="ARBA" id="ARBA00023180"/>
    </source>
</evidence>
<dbReference type="GO" id="GO:0007169">
    <property type="term" value="P:cell surface receptor protein tyrosine kinase signaling pathway"/>
    <property type="evidence" value="ECO:0007669"/>
    <property type="project" value="TreeGrafter"/>
</dbReference>
<evidence type="ECO:0000256" key="5">
    <source>
        <dbReference type="ARBA" id="ARBA00022692"/>
    </source>
</evidence>
<dbReference type="InterPro" id="IPR001245">
    <property type="entry name" value="Ser-Thr/Tyr_kinase_cat_dom"/>
</dbReference>
<sequence length="1084" mass="121027">MATAAYLGVAGFELQRRLNLRKMIDVLYVSFVKTVPEHGTLADTSKGSVVCSFPMSTVIGSFTNATRDCFKAEVRTHILKHVTGIDMSCKKKVEVEVSDSFCGSVFNSYIAGRETIQGGIRTYIDATITSLAITLQKQKTIAVIGTDAGDVWKVNLDKVLNLEKRDQQILYTKNIADDEGDKAIQPSNSFDFSHQNIYFLTGNKVVKFPIASCSVYTDCGTCLSTTDPLECGWCGGHCAHYEECETPGSLTKNVCFPVIYEVYPLQGPTEGGTLITIIGDNFGTSHSGELSSQISVDVAGFPCEIYLWEKEKVQCRTSAVSDVTSGPIKINATDVSWSSGTYDMKGVAYSALNFNYVVPSVRKIYPNKGPVSGGTNITFLGEYLNAGSEHSVIVAGARCLNMRIQGNVSWCITDNFKNSPKSENAVLPFTGEVKVHIDNANVEITGFSEFVYFPDPEIYYFHPQSTTVSGTTKLTVTGLHLNSVERPKMVVIVASPLTGEKLEFEQPCYLMESVHNGTKMECWTPPLRNSGFHAPTERAPLVTHVAFIMDGVQKTRDFPMLNQTLSQLLYYPDPEYETFEGNVKKVVYDHTLLEIKGKYLNLAHSPADIKVYIDGNKTCNVSSISAENLYCIIPPPNVFSQSNGSLYSVEVSMGSVKYHLGYIEFVRRGTSIAVQAVIAVCVLIPLLVVIAIIFYIRRRRNVKIRYPDYMVAYTANRQENIPNTCAMRRQGSNDYHDWRGRSITRQTSAGSAAAATCEESVCTAVDEETMHLLQSQNILVNRDYLTLGDVIGEGHFGCVYKGDLQLPGKEDKVEVAVKTLHSSSTVIEQDVEAFLQEGLMMKDFHHHNVLTLIGVCFDPDGSPMVVIPYMKHGDLLSFIRNENNNPTVKDLLTFGVQIAAGMKYLADLKFVHRDLAARNCMLDEDHTVKVADFGLSRDIYERDYYSSDNKKTKLPVKWMAPESLEKGTYTTKTDVWSYGVVLWELMTRGVTPYPDVDNWDILHYLKSGRRMPQPSYCPDLLYEIMLKCWMEDSKKRPTFAELEEEVQGVITKLQRKSKQRTVGLNVTYVNYPQILPNEERTEET</sequence>
<dbReference type="SMART" id="SM00429">
    <property type="entry name" value="IPT"/>
    <property type="match status" value="3"/>
</dbReference>
<feature type="transmembrane region" description="Helical" evidence="22">
    <location>
        <begin position="672"/>
        <end position="696"/>
    </location>
</feature>
<keyword evidence="13 22" id="KW-1133">Transmembrane helix</keyword>
<evidence type="ECO:0000313" key="26">
    <source>
        <dbReference type="Proteomes" id="UP000054359"/>
    </source>
</evidence>
<feature type="domain" description="Sema" evidence="24">
    <location>
        <begin position="1"/>
        <end position="210"/>
    </location>
</feature>
<dbReference type="Gene3D" id="2.60.40.10">
    <property type="entry name" value="Immunoglobulins"/>
    <property type="match status" value="3"/>
</dbReference>
<dbReference type="Gene3D" id="3.30.200.20">
    <property type="entry name" value="Phosphorylase Kinase, domain 1"/>
    <property type="match status" value="1"/>
</dbReference>
<evidence type="ECO:0000256" key="16">
    <source>
        <dbReference type="ARBA" id="ARBA00023157"/>
    </source>
</evidence>
<dbReference type="CDD" id="cd00102">
    <property type="entry name" value="IPT"/>
    <property type="match status" value="1"/>
</dbReference>
<evidence type="ECO:0000256" key="2">
    <source>
        <dbReference type="ARBA" id="ARBA00010297"/>
    </source>
</evidence>
<dbReference type="InterPro" id="IPR002909">
    <property type="entry name" value="IPT_dom"/>
</dbReference>
<evidence type="ECO:0000313" key="25">
    <source>
        <dbReference type="EMBL" id="KFM64204.1"/>
    </source>
</evidence>
<dbReference type="STRING" id="407821.A0A087TGG5"/>
<dbReference type="SUPFAM" id="SSF56112">
    <property type="entry name" value="Protein kinase-like (PK-like)"/>
    <property type="match status" value="1"/>
</dbReference>
<dbReference type="SUPFAM" id="SSF103575">
    <property type="entry name" value="Plexin repeat"/>
    <property type="match status" value="1"/>
</dbReference>
<dbReference type="GO" id="GO:0043235">
    <property type="term" value="C:receptor complex"/>
    <property type="evidence" value="ECO:0007669"/>
    <property type="project" value="TreeGrafter"/>
</dbReference>
<evidence type="ECO:0000256" key="8">
    <source>
        <dbReference type="ARBA" id="ARBA00022741"/>
    </source>
</evidence>
<keyword evidence="12" id="KW-0524">Neurogenesis</keyword>
<evidence type="ECO:0000259" key="24">
    <source>
        <dbReference type="PROSITE" id="PS51004"/>
    </source>
</evidence>
<evidence type="ECO:0000256" key="20">
    <source>
        <dbReference type="PROSITE-ProRule" id="PRU00352"/>
    </source>
</evidence>
<evidence type="ECO:0000256" key="9">
    <source>
        <dbReference type="ARBA" id="ARBA00022777"/>
    </source>
</evidence>
<dbReference type="CDD" id="cd12087">
    <property type="entry name" value="TM_EGFR-like"/>
    <property type="match status" value="1"/>
</dbReference>
<comment type="subcellular location">
    <subcellularLocation>
        <location evidence="1">Membrane</location>
        <topology evidence="1">Single-pass membrane protein</topology>
    </subcellularLocation>
</comment>
<dbReference type="FunFam" id="3.30.200.20:FF:000188">
    <property type="entry name" value="Hepatocyte growth factor receptor"/>
    <property type="match status" value="1"/>
</dbReference>
<protein>
    <recommendedName>
        <fullName evidence="3">receptor protein-tyrosine kinase</fullName>
        <ecNumber evidence="3">2.7.10.1</ecNumber>
    </recommendedName>
</protein>
<dbReference type="InterPro" id="IPR002165">
    <property type="entry name" value="Plexin_repeat"/>
</dbReference>
<dbReference type="SMART" id="SM00423">
    <property type="entry name" value="PSI"/>
    <property type="match status" value="1"/>
</dbReference>
<dbReference type="AlphaFoldDB" id="A0A087TGG5"/>
<dbReference type="GO" id="GO:0016477">
    <property type="term" value="P:cell migration"/>
    <property type="evidence" value="ECO:0007669"/>
    <property type="project" value="TreeGrafter"/>
</dbReference>
<feature type="domain" description="Protein kinase" evidence="23">
    <location>
        <begin position="785"/>
        <end position="1050"/>
    </location>
</feature>
<dbReference type="InterPro" id="IPR011009">
    <property type="entry name" value="Kinase-like_dom_sf"/>
</dbReference>
<dbReference type="PANTHER" id="PTHR24416:SF564">
    <property type="entry name" value="MACROPHAGE-STIMULATING PROTEIN RECEPTOR"/>
    <property type="match status" value="1"/>
</dbReference>
<dbReference type="EC" id="2.7.10.1" evidence="3"/>
<keyword evidence="18" id="KW-0325">Glycoprotein</keyword>
<dbReference type="Pfam" id="PF01833">
    <property type="entry name" value="TIG"/>
    <property type="match status" value="3"/>
</dbReference>
<dbReference type="InterPro" id="IPR013783">
    <property type="entry name" value="Ig-like_fold"/>
</dbReference>
<dbReference type="OMA" id="YELECAG"/>